<evidence type="ECO:0000313" key="4">
    <source>
        <dbReference type="Proteomes" id="UP001322138"/>
    </source>
</evidence>
<dbReference type="Proteomes" id="UP001322138">
    <property type="component" value="Unassembled WGS sequence"/>
</dbReference>
<proteinExistence type="predicted"/>
<dbReference type="InterPro" id="IPR027417">
    <property type="entry name" value="P-loop_NTPase"/>
</dbReference>
<dbReference type="PANTHER" id="PTHR10039">
    <property type="entry name" value="AMELOGENIN"/>
    <property type="match status" value="1"/>
</dbReference>
<gene>
    <name evidence="3" type="ORF">QC761_309890</name>
</gene>
<organism evidence="3 4">
    <name type="scientific">Podospora bellae-mahoneyi</name>
    <dbReference type="NCBI Taxonomy" id="2093777"/>
    <lineage>
        <taxon>Eukaryota</taxon>
        <taxon>Fungi</taxon>
        <taxon>Dikarya</taxon>
        <taxon>Ascomycota</taxon>
        <taxon>Pezizomycotina</taxon>
        <taxon>Sordariomycetes</taxon>
        <taxon>Sordariomycetidae</taxon>
        <taxon>Sordariales</taxon>
        <taxon>Podosporaceae</taxon>
        <taxon>Podospora</taxon>
    </lineage>
</organism>
<keyword evidence="1" id="KW-0677">Repeat</keyword>
<reference evidence="3 4" key="1">
    <citation type="journal article" date="2023" name="bioRxiv">
        <title>High-quality genome assemblies of four members of thePodospora anserinaspecies complex.</title>
        <authorList>
            <person name="Ament-Velasquez S.L."/>
            <person name="Vogan A.A."/>
            <person name="Wallerman O."/>
            <person name="Hartmann F."/>
            <person name="Gautier V."/>
            <person name="Silar P."/>
            <person name="Giraud T."/>
            <person name="Johannesson H."/>
        </authorList>
    </citation>
    <scope>NUCLEOTIDE SEQUENCE [LARGE SCALE GENOMIC DNA]</scope>
    <source>
        <strain evidence="3 4">CBS 112042</strain>
    </source>
</reference>
<dbReference type="Gene3D" id="3.40.50.300">
    <property type="entry name" value="P-loop containing nucleotide triphosphate hydrolases"/>
    <property type="match status" value="1"/>
</dbReference>
<name>A0ABR0FM16_9PEZI</name>
<comment type="caution">
    <text evidence="3">The sequence shown here is derived from an EMBL/GenBank/DDBJ whole genome shotgun (WGS) entry which is preliminary data.</text>
</comment>
<dbReference type="PANTHER" id="PTHR10039:SF16">
    <property type="entry name" value="GPI INOSITOL-DEACYLASE"/>
    <property type="match status" value="1"/>
</dbReference>
<dbReference type="InterPro" id="IPR056884">
    <property type="entry name" value="NPHP3-like_N"/>
</dbReference>
<evidence type="ECO:0000259" key="2">
    <source>
        <dbReference type="Pfam" id="PF24883"/>
    </source>
</evidence>
<evidence type="ECO:0000256" key="1">
    <source>
        <dbReference type="ARBA" id="ARBA00022737"/>
    </source>
</evidence>
<accession>A0ABR0FM16</accession>
<dbReference type="SUPFAM" id="SSF52540">
    <property type="entry name" value="P-loop containing nucleoside triphosphate hydrolases"/>
    <property type="match status" value="1"/>
</dbReference>
<dbReference type="GeneID" id="87897618"/>
<dbReference type="EMBL" id="JAFFGZ010000005">
    <property type="protein sequence ID" value="KAK4645001.1"/>
    <property type="molecule type" value="Genomic_DNA"/>
</dbReference>
<sequence length="262" mass="29625">MKQISSFLRIEKRPESIFLALNKKQHRGSCQWLTSNDVFQAWVNGYTDMAGLPGSSSGHCPRILWLSGRPGTGKSIASTHVVKYLESHKLDCSFYFFRHNDRSGANVASLLRSLAFQMAEANYQARQAIMRMVEDEVVIDEDGHYTLTSNGSTFRALKFWVIDAVDECAQESLSLVVSMVSKLEKTVPLHIFVTRRPGGELQRLCNHEGTRFFDLSTGLSGSLKDIETFIHARCPQLEDDQTRELFVSDILSKTKEVFPGRR</sequence>
<protein>
    <recommendedName>
        <fullName evidence="2">Nephrocystin 3-like N-terminal domain-containing protein</fullName>
    </recommendedName>
</protein>
<feature type="domain" description="Nephrocystin 3-like N-terminal" evidence="2">
    <location>
        <begin position="28"/>
        <end position="196"/>
    </location>
</feature>
<keyword evidence="4" id="KW-1185">Reference proteome</keyword>
<dbReference type="RefSeq" id="XP_062733977.1">
    <property type="nucleotide sequence ID" value="XM_062878136.1"/>
</dbReference>
<evidence type="ECO:0000313" key="3">
    <source>
        <dbReference type="EMBL" id="KAK4645001.1"/>
    </source>
</evidence>
<dbReference type="Pfam" id="PF24883">
    <property type="entry name" value="NPHP3_N"/>
    <property type="match status" value="1"/>
</dbReference>